<evidence type="ECO:0000259" key="2">
    <source>
        <dbReference type="Pfam" id="PF13649"/>
    </source>
</evidence>
<evidence type="ECO:0000256" key="1">
    <source>
        <dbReference type="SAM" id="MobiDB-lite"/>
    </source>
</evidence>
<dbReference type="GO" id="GO:0032259">
    <property type="term" value="P:methylation"/>
    <property type="evidence" value="ECO:0007669"/>
    <property type="project" value="UniProtKB-KW"/>
</dbReference>
<protein>
    <submittedName>
        <fullName evidence="3">Methyltransferase</fullName>
    </submittedName>
</protein>
<dbReference type="SUPFAM" id="SSF53335">
    <property type="entry name" value="S-adenosyl-L-methionine-dependent methyltransferases"/>
    <property type="match status" value="1"/>
</dbReference>
<gene>
    <name evidence="3" type="ORF">GCM10025872_13570</name>
</gene>
<evidence type="ECO:0000313" key="3">
    <source>
        <dbReference type="EMBL" id="BDZ57700.1"/>
    </source>
</evidence>
<name>A0ABM8H9V6_9MICO</name>
<organism evidence="3 4">
    <name type="scientific">Barrientosiimonas endolithica</name>
    <dbReference type="NCBI Taxonomy" id="1535208"/>
    <lineage>
        <taxon>Bacteria</taxon>
        <taxon>Bacillati</taxon>
        <taxon>Actinomycetota</taxon>
        <taxon>Actinomycetes</taxon>
        <taxon>Micrococcales</taxon>
        <taxon>Dermacoccaceae</taxon>
        <taxon>Barrientosiimonas</taxon>
    </lineage>
</organism>
<keyword evidence="4" id="KW-1185">Reference proteome</keyword>
<dbReference type="Gene3D" id="2.20.25.570">
    <property type="match status" value="1"/>
</dbReference>
<dbReference type="InterPro" id="IPR041698">
    <property type="entry name" value="Methyltransf_25"/>
</dbReference>
<dbReference type="InterPro" id="IPR029063">
    <property type="entry name" value="SAM-dependent_MTases_sf"/>
</dbReference>
<evidence type="ECO:0000313" key="4">
    <source>
        <dbReference type="Proteomes" id="UP001321421"/>
    </source>
</evidence>
<dbReference type="CDD" id="cd02440">
    <property type="entry name" value="AdoMet_MTases"/>
    <property type="match status" value="1"/>
</dbReference>
<reference evidence="4" key="1">
    <citation type="journal article" date="2019" name="Int. J. Syst. Evol. Microbiol.">
        <title>The Global Catalogue of Microorganisms (GCM) 10K type strain sequencing project: providing services to taxonomists for standard genome sequencing and annotation.</title>
        <authorList>
            <consortium name="The Broad Institute Genomics Platform"/>
            <consortium name="The Broad Institute Genome Sequencing Center for Infectious Disease"/>
            <person name="Wu L."/>
            <person name="Ma J."/>
        </authorList>
    </citation>
    <scope>NUCLEOTIDE SEQUENCE [LARGE SCALE GENOMIC DNA]</scope>
    <source>
        <strain evidence="4">NBRC 110608</strain>
    </source>
</reference>
<keyword evidence="3" id="KW-0808">Transferase</keyword>
<proteinExistence type="predicted"/>
<feature type="compositionally biased region" description="Basic residues" evidence="1">
    <location>
        <begin position="1"/>
        <end position="11"/>
    </location>
</feature>
<keyword evidence="3" id="KW-0489">Methyltransferase</keyword>
<feature type="region of interest" description="Disordered" evidence="1">
    <location>
        <begin position="1"/>
        <end position="35"/>
    </location>
</feature>
<sequence>MSRRARRARLGRVKDFDPATSFGPDVAARYDDEPRGDEDAAAGFLAGLLPGDAPDGSPAGALELAIGTGRVALPLAARGVRVDGIELSPDMVDVLRSRDGGADLRVVLGDMARETTGETYPLVFLVYNTIFNLLGQDEQVRCFENAARHLRPGGRFVVEAAVPSAWLPTDSYARPEQVETDAVTLDVCRYDPVTQHLVENHVRIAADGVRFAPIVCRLAWPSELDLMARLAGLRLEARYGGWHRQPYTGRDQHVSVYVRGRS</sequence>
<dbReference type="Gene3D" id="3.40.50.150">
    <property type="entry name" value="Vaccinia Virus protein VP39"/>
    <property type="match status" value="1"/>
</dbReference>
<dbReference type="Proteomes" id="UP001321421">
    <property type="component" value="Chromosome"/>
</dbReference>
<feature type="domain" description="Methyltransferase" evidence="2">
    <location>
        <begin position="62"/>
        <end position="154"/>
    </location>
</feature>
<accession>A0ABM8H9V6</accession>
<dbReference type="Pfam" id="PF13649">
    <property type="entry name" value="Methyltransf_25"/>
    <property type="match status" value="1"/>
</dbReference>
<dbReference type="GO" id="GO:0008168">
    <property type="term" value="F:methyltransferase activity"/>
    <property type="evidence" value="ECO:0007669"/>
    <property type="project" value="UniProtKB-KW"/>
</dbReference>
<dbReference type="EMBL" id="AP027735">
    <property type="protein sequence ID" value="BDZ57700.1"/>
    <property type="molecule type" value="Genomic_DNA"/>
</dbReference>